<keyword evidence="5 10" id="KW-0808">Transferase</keyword>
<dbReference type="CDD" id="cd02440">
    <property type="entry name" value="AdoMet_MTases"/>
    <property type="match status" value="1"/>
</dbReference>
<evidence type="ECO:0000256" key="1">
    <source>
        <dbReference type="ARBA" id="ARBA00004496"/>
    </source>
</evidence>
<dbReference type="InterPro" id="IPR019614">
    <property type="entry name" value="SAM-dep_methyl-trfase"/>
</dbReference>
<evidence type="ECO:0000256" key="6">
    <source>
        <dbReference type="ARBA" id="ARBA00022691"/>
    </source>
</evidence>
<keyword evidence="7" id="KW-0694">RNA-binding</keyword>
<dbReference type="Gene3D" id="3.40.50.150">
    <property type="entry name" value="Vaccinia Virus protein VP39"/>
    <property type="match status" value="1"/>
</dbReference>
<reference evidence="10 11" key="1">
    <citation type="journal article" date="2017" name="ISME J.">
        <title>Energy and carbon metabolisms in a deep terrestrial subsurface fluid microbial community.</title>
        <authorList>
            <person name="Momper L."/>
            <person name="Jungbluth S.P."/>
            <person name="Lee M.D."/>
            <person name="Amend J.P."/>
        </authorList>
    </citation>
    <scope>NUCLEOTIDE SEQUENCE [LARGE SCALE GENOMIC DNA]</scope>
    <source>
        <strain evidence="10">SURF_5</strain>
    </source>
</reference>
<dbReference type="AlphaFoldDB" id="A0A3A4P6P2"/>
<dbReference type="PROSITE" id="PS50890">
    <property type="entry name" value="PUA"/>
    <property type="match status" value="1"/>
</dbReference>
<evidence type="ECO:0000256" key="8">
    <source>
        <dbReference type="ARBA" id="ARBA00038091"/>
    </source>
</evidence>
<keyword evidence="3" id="KW-0698">rRNA processing</keyword>
<evidence type="ECO:0000256" key="3">
    <source>
        <dbReference type="ARBA" id="ARBA00022552"/>
    </source>
</evidence>
<dbReference type="Pfam" id="PF10672">
    <property type="entry name" value="Methyltrans_SAM"/>
    <property type="match status" value="1"/>
</dbReference>
<dbReference type="InterPro" id="IPR015947">
    <property type="entry name" value="PUA-like_sf"/>
</dbReference>
<dbReference type="Proteomes" id="UP000265882">
    <property type="component" value="Unassembled WGS sequence"/>
</dbReference>
<dbReference type="GO" id="GO:0032259">
    <property type="term" value="P:methylation"/>
    <property type="evidence" value="ECO:0007669"/>
    <property type="project" value="UniProtKB-KW"/>
</dbReference>
<dbReference type="GO" id="GO:0005737">
    <property type="term" value="C:cytoplasm"/>
    <property type="evidence" value="ECO:0007669"/>
    <property type="project" value="UniProtKB-SubCell"/>
</dbReference>
<evidence type="ECO:0000256" key="4">
    <source>
        <dbReference type="ARBA" id="ARBA00022603"/>
    </source>
</evidence>
<evidence type="ECO:0000256" key="2">
    <source>
        <dbReference type="ARBA" id="ARBA00022490"/>
    </source>
</evidence>
<comment type="caution">
    <text evidence="10">The sequence shown here is derived from an EMBL/GenBank/DDBJ whole genome shotgun (WGS) entry which is preliminary data.</text>
</comment>
<evidence type="ECO:0000313" key="10">
    <source>
        <dbReference type="EMBL" id="RJP23624.1"/>
    </source>
</evidence>
<comment type="subcellular location">
    <subcellularLocation>
        <location evidence="1">Cytoplasm</location>
    </subcellularLocation>
</comment>
<comment type="similarity">
    <text evidence="8">Belongs to the methyltransferase superfamily. RlmI family.</text>
</comment>
<evidence type="ECO:0000313" key="11">
    <source>
        <dbReference type="Proteomes" id="UP000265882"/>
    </source>
</evidence>
<dbReference type="SMART" id="SM00359">
    <property type="entry name" value="PUA"/>
    <property type="match status" value="1"/>
</dbReference>
<dbReference type="InterPro" id="IPR029063">
    <property type="entry name" value="SAM-dependent_MTases_sf"/>
</dbReference>
<dbReference type="PANTHER" id="PTHR42873:SF1">
    <property type="entry name" value="S-ADENOSYLMETHIONINE-DEPENDENT METHYLTRANSFERASE DOMAIN-CONTAINING PROTEIN"/>
    <property type="match status" value="1"/>
</dbReference>
<evidence type="ECO:0000256" key="7">
    <source>
        <dbReference type="ARBA" id="ARBA00022884"/>
    </source>
</evidence>
<dbReference type="EMBL" id="QZKU01000044">
    <property type="protein sequence ID" value="RJP23624.1"/>
    <property type="molecule type" value="Genomic_DNA"/>
</dbReference>
<dbReference type="CDD" id="cd21153">
    <property type="entry name" value="PUA_RlmI"/>
    <property type="match status" value="1"/>
</dbReference>
<dbReference type="InterPro" id="IPR041532">
    <property type="entry name" value="RlmI-like_PUA"/>
</dbReference>
<dbReference type="PANTHER" id="PTHR42873">
    <property type="entry name" value="RIBOSOMAL RNA LARGE SUBUNIT METHYLTRANSFERASE"/>
    <property type="match status" value="1"/>
</dbReference>
<accession>A0A3A4P6P2</accession>
<dbReference type="SUPFAM" id="SSF88697">
    <property type="entry name" value="PUA domain-like"/>
    <property type="match status" value="1"/>
</dbReference>
<dbReference type="Gene3D" id="3.30.750.80">
    <property type="entry name" value="RNA methyltransferase domain (HRMD) like"/>
    <property type="match status" value="1"/>
</dbReference>
<feature type="domain" description="PUA" evidence="9">
    <location>
        <begin position="2"/>
        <end position="86"/>
    </location>
</feature>
<dbReference type="InterPro" id="IPR036974">
    <property type="entry name" value="PUA_sf"/>
</dbReference>
<organism evidence="10 11">
    <name type="scientific">Abyssobacteria bacterium (strain SURF_5)</name>
    <dbReference type="NCBI Taxonomy" id="2093360"/>
    <lineage>
        <taxon>Bacteria</taxon>
        <taxon>Pseudomonadati</taxon>
        <taxon>Candidatus Hydrogenedentota</taxon>
        <taxon>Candidatus Abyssobacteria</taxon>
    </lineage>
</organism>
<gene>
    <name evidence="10" type="ORF">C4520_05920</name>
</gene>
<dbReference type="GO" id="GO:0003723">
    <property type="term" value="F:RNA binding"/>
    <property type="evidence" value="ECO:0007669"/>
    <property type="project" value="UniProtKB-KW"/>
</dbReference>
<dbReference type="GO" id="GO:0006364">
    <property type="term" value="P:rRNA processing"/>
    <property type="evidence" value="ECO:0007669"/>
    <property type="project" value="UniProtKB-KW"/>
</dbReference>
<keyword evidence="6" id="KW-0949">S-adenosyl-L-methionine</keyword>
<dbReference type="GO" id="GO:0008168">
    <property type="term" value="F:methyltransferase activity"/>
    <property type="evidence" value="ECO:0007669"/>
    <property type="project" value="UniProtKB-KW"/>
</dbReference>
<dbReference type="CDD" id="cd11572">
    <property type="entry name" value="RlmI_M_like"/>
    <property type="match status" value="1"/>
</dbReference>
<keyword evidence="4 10" id="KW-0489">Methyltransferase</keyword>
<proteinExistence type="inferred from homology"/>
<evidence type="ECO:0000259" key="9">
    <source>
        <dbReference type="SMART" id="SM00359"/>
    </source>
</evidence>
<dbReference type="SUPFAM" id="SSF53335">
    <property type="entry name" value="S-adenosyl-L-methionine-dependent methyltransferases"/>
    <property type="match status" value="1"/>
</dbReference>
<protein>
    <submittedName>
        <fullName evidence="10">Class I SAM-dependent rRNA methyltransferase</fullName>
    </submittedName>
</protein>
<dbReference type="Gene3D" id="2.30.130.10">
    <property type="entry name" value="PUA domain"/>
    <property type="match status" value="1"/>
</dbReference>
<keyword evidence="2" id="KW-0963">Cytoplasm</keyword>
<dbReference type="Pfam" id="PF17785">
    <property type="entry name" value="PUA_3"/>
    <property type="match status" value="1"/>
</dbReference>
<name>A0A3A4P6P2_ABYX5</name>
<evidence type="ECO:0000256" key="5">
    <source>
        <dbReference type="ARBA" id="ARBA00022679"/>
    </source>
</evidence>
<dbReference type="InterPro" id="IPR002478">
    <property type="entry name" value="PUA"/>
</dbReference>
<sequence length="391" mass="44163">MKTVQLKKNEDRRARAGHLWIYSNEISNVRQEFVPGELVDVFSSGGNFIGRGYINPQSLISVRLLARERREIDKDFFAERIRRADQLRQTLYPNEKSYRLAYGEADGLPGLVIDRYEDVYVIQVSTLGMYVRLAEILGALPAAGIAAAAVILRTDTPMAQLEGFPEESRVLSGECEHPVRIRQDGLLFDVDVLEGQKTGLYLDQRDNRVAAARLFAGARVLDCFSYMGAWGLYAGFAGARDVLGLDSSSRAIEAARRHAELNSLEPVCRFEEVDVFERLEDLTRSDERFDCIVLDPPALVKSKRHLPQGEAAYERLNRLAMTILSHDGFLISCSCSFHVSGELFWLILSRAARKKRRSCTLIEWRGQSRDHPIPLAMPETSYLKCAFLRVS</sequence>